<gene>
    <name evidence="1" type="primary">ycf88</name>
</gene>
<accession>A0A8F5GJ17</accession>
<protein>
    <submittedName>
        <fullName evidence="1">Uncharacterized protein</fullName>
    </submittedName>
</protein>
<dbReference type="EMBL" id="MZ352931">
    <property type="protein sequence ID" value="QXM16357.1"/>
    <property type="molecule type" value="Genomic_DNA"/>
</dbReference>
<sequence length="131" mass="15799">MVQKIVDPYFHIQTFSVKVDKQLSPIAQTILKSFKYKLYYYVIDDLFYLLKSDPNERDYLLNILHSSVIFLQNNLYVNFFDIYVYEITINEISKFNRFLNKESKSYQKSTQITVKLAYQVKPISRKLETIW</sequence>
<geneLocation type="chloroplast" evidence="1"/>
<keyword evidence="1" id="KW-0150">Chloroplast</keyword>
<organism evidence="1">
    <name type="scientific">Chaetoceros neogracilis</name>
    <dbReference type="NCBI Taxonomy" id="240364"/>
    <lineage>
        <taxon>Eukaryota</taxon>
        <taxon>Sar</taxon>
        <taxon>Stramenopiles</taxon>
        <taxon>Ochrophyta</taxon>
        <taxon>Bacillariophyta</taxon>
        <taxon>Coscinodiscophyceae</taxon>
        <taxon>Chaetocerotophycidae</taxon>
        <taxon>Chaetocerotales</taxon>
        <taxon>Chaetocerotaceae</taxon>
        <taxon>Chaetoceros</taxon>
    </lineage>
</organism>
<keyword evidence="1" id="KW-0934">Plastid</keyword>
<dbReference type="AlphaFoldDB" id="A0A8F5GJ17"/>
<name>A0A8F5GJ17_9STRA</name>
<evidence type="ECO:0000313" key="1">
    <source>
        <dbReference type="EMBL" id="QXM16357.1"/>
    </source>
</evidence>
<proteinExistence type="predicted"/>
<reference evidence="1" key="1">
    <citation type="submission" date="2021-06" db="EMBL/GenBank/DDBJ databases">
        <title>The complete chloroplast genome of the marine microalgae Chaetoceros gracilis (Chaetoceroceae).</title>
        <authorList>
            <person name="Li Y."/>
            <person name="Deng X."/>
        </authorList>
    </citation>
    <scope>NUCLEOTIDE SEQUENCE</scope>
</reference>